<dbReference type="RefSeq" id="WP_079648738.1">
    <property type="nucleotide sequence ID" value="NZ_FUYM01000005.1"/>
</dbReference>
<feature type="transmembrane region" description="Helical" evidence="1">
    <location>
        <begin position="430"/>
        <end position="454"/>
    </location>
</feature>
<feature type="transmembrane region" description="Helical" evidence="1">
    <location>
        <begin position="407"/>
        <end position="424"/>
    </location>
</feature>
<evidence type="ECO:0000313" key="3">
    <source>
        <dbReference type="Proteomes" id="UP000189818"/>
    </source>
</evidence>
<keyword evidence="3" id="KW-1185">Reference proteome</keyword>
<feature type="transmembrane region" description="Helical" evidence="1">
    <location>
        <begin position="268"/>
        <end position="289"/>
    </location>
</feature>
<name>A0A1T5DRT1_9SPHN</name>
<dbReference type="OrthoDB" id="1082056at2"/>
<evidence type="ECO:0000313" key="2">
    <source>
        <dbReference type="EMBL" id="SKB74203.1"/>
    </source>
</evidence>
<dbReference type="EMBL" id="FUYM01000005">
    <property type="protein sequence ID" value="SKB74203.1"/>
    <property type="molecule type" value="Genomic_DNA"/>
</dbReference>
<feature type="transmembrane region" description="Helical" evidence="1">
    <location>
        <begin position="115"/>
        <end position="133"/>
    </location>
</feature>
<feature type="transmembrane region" description="Helical" evidence="1">
    <location>
        <begin position="21"/>
        <end position="41"/>
    </location>
</feature>
<accession>A0A1T5DRT1</accession>
<dbReference type="Proteomes" id="UP000189818">
    <property type="component" value="Unassembled WGS sequence"/>
</dbReference>
<proteinExistence type="predicted"/>
<dbReference type="PROSITE" id="PS51257">
    <property type="entry name" value="PROKAR_LIPOPROTEIN"/>
    <property type="match status" value="1"/>
</dbReference>
<feature type="transmembrane region" description="Helical" evidence="1">
    <location>
        <begin position="377"/>
        <end position="395"/>
    </location>
</feature>
<dbReference type="AlphaFoldDB" id="A0A1T5DRT1"/>
<gene>
    <name evidence="2" type="ORF">SAMN06295920_105387</name>
</gene>
<evidence type="ECO:0000256" key="1">
    <source>
        <dbReference type="SAM" id="Phobius"/>
    </source>
</evidence>
<organism evidence="2 3">
    <name type="scientific">Rhizorhabdus histidinilytica</name>
    <dbReference type="NCBI Taxonomy" id="439228"/>
    <lineage>
        <taxon>Bacteria</taxon>
        <taxon>Pseudomonadati</taxon>
        <taxon>Pseudomonadota</taxon>
        <taxon>Alphaproteobacteria</taxon>
        <taxon>Sphingomonadales</taxon>
        <taxon>Sphingomonadaceae</taxon>
        <taxon>Rhizorhabdus</taxon>
    </lineage>
</organism>
<feature type="transmembrane region" description="Helical" evidence="1">
    <location>
        <begin position="201"/>
        <end position="223"/>
    </location>
</feature>
<protein>
    <recommendedName>
        <fullName evidence="4">AcrB/AcrD/AcrF family protein</fullName>
    </recommendedName>
</protein>
<reference evidence="3" key="1">
    <citation type="submission" date="2017-02" db="EMBL/GenBank/DDBJ databases">
        <authorList>
            <person name="Varghese N."/>
            <person name="Submissions S."/>
        </authorList>
    </citation>
    <scope>NUCLEOTIDE SEQUENCE [LARGE SCALE GENOMIC DNA]</scope>
    <source>
        <strain evidence="3">UM2</strain>
    </source>
</reference>
<keyword evidence="1" id="KW-1133">Transmembrane helix</keyword>
<feature type="transmembrane region" description="Helical" evidence="1">
    <location>
        <begin position="235"/>
        <end position="256"/>
    </location>
</feature>
<feature type="transmembrane region" description="Helical" evidence="1">
    <location>
        <begin position="145"/>
        <end position="165"/>
    </location>
</feature>
<sequence length="602" mass="66567">MQDRNDAQLEDRLMDWIERRWRTVFWLMFLGACAYLLYYRWGQVRWLALSDTDDNLRLAEVKAWLAGQGWFDLRQYKLAPPGGLNVHWSRIVDLPIAAMILAFRPLVGEFTAERIACAVAPMLALAPALWAIVLTVRRTVHPRAYPIAFAVLMCAQTTLFMWMPLRIDHHGWQLATLALVVAGIADRHPQRGGAITGGATALSLGIGLELIPVMAVAGASIALRWAWDREQADRLRAYAVALGGGCALAFAGFASYDNRKMVCDVLSPVYLSTLLLTSALMLGLSLVTIRGLWWRLAALAAAGAAIAIFFALSFPQCLGAPESISPELKRLWFDNIREVKPLYTKPWRDALQTAWLPLIGTAGAITAFWRARRTPQAPVWATIALLSLLATAGLAWQSRFGPQAQLLGVYGATALGWLLLPRLLDSASSLVRVGGTLVVFFALSGQVAQFVAMIPKPAKEVRKEKARTEADRQPRRCTTLPALAQLDRLPPATMLTFVDLGPRLIAMTRHRAVAGPYHRNGDAILDVQHSFRAGSPEVAHAVMKRRGATMLLLCPGMAESTIYKARAPRGFYTQLMDGKIPSWLEPVELPANSPFRLWRRID</sequence>
<feature type="transmembrane region" description="Helical" evidence="1">
    <location>
        <begin position="296"/>
        <end position="314"/>
    </location>
</feature>
<keyword evidence="1" id="KW-0812">Transmembrane</keyword>
<dbReference type="STRING" id="439228.SAMN06295920_105387"/>
<evidence type="ECO:0008006" key="4">
    <source>
        <dbReference type="Google" id="ProtNLM"/>
    </source>
</evidence>
<keyword evidence="1" id="KW-0472">Membrane</keyword>